<dbReference type="InterPro" id="IPR002110">
    <property type="entry name" value="Ankyrin_rpt"/>
</dbReference>
<feature type="repeat" description="ANK" evidence="1">
    <location>
        <begin position="583"/>
        <end position="615"/>
    </location>
</feature>
<dbReference type="PROSITE" id="PS50088">
    <property type="entry name" value="ANK_REPEAT"/>
    <property type="match status" value="2"/>
</dbReference>
<keyword evidence="2" id="KW-0812">Transmembrane</keyword>
<dbReference type="Gene3D" id="1.25.40.20">
    <property type="entry name" value="Ankyrin repeat-containing domain"/>
    <property type="match status" value="1"/>
</dbReference>
<feature type="transmembrane region" description="Helical" evidence="2">
    <location>
        <begin position="41"/>
        <end position="61"/>
    </location>
</feature>
<dbReference type="AlphaFoldDB" id="J3NV04"/>
<dbReference type="PANTHER" id="PTHR24148:SF78">
    <property type="entry name" value="HETEROKARYON INCOMPATIBILITY DOMAIN-CONTAINING PROTEIN"/>
    <property type="match status" value="1"/>
</dbReference>
<keyword evidence="6" id="KW-1185">Reference proteome</keyword>
<dbReference type="STRING" id="644352.J3NV04"/>
<evidence type="ECO:0000259" key="3">
    <source>
        <dbReference type="Pfam" id="PF06985"/>
    </source>
</evidence>
<dbReference type="SUPFAM" id="SSF48403">
    <property type="entry name" value="Ankyrin repeat"/>
    <property type="match status" value="1"/>
</dbReference>
<reference evidence="4" key="2">
    <citation type="submission" date="2010-07" db="EMBL/GenBank/DDBJ databases">
        <authorList>
            <consortium name="The Broad Institute Genome Sequencing Platform"/>
            <consortium name="Broad Institute Genome Sequencing Center for Infectious Disease"/>
            <person name="Ma L.-J."/>
            <person name="Dead R."/>
            <person name="Young S."/>
            <person name="Zeng Q."/>
            <person name="Koehrsen M."/>
            <person name="Alvarado L."/>
            <person name="Berlin A."/>
            <person name="Chapman S.B."/>
            <person name="Chen Z."/>
            <person name="Freedman E."/>
            <person name="Gellesch M."/>
            <person name="Goldberg J."/>
            <person name="Griggs A."/>
            <person name="Gujja S."/>
            <person name="Heilman E.R."/>
            <person name="Heiman D."/>
            <person name="Hepburn T."/>
            <person name="Howarth C."/>
            <person name="Jen D."/>
            <person name="Larson L."/>
            <person name="Mehta T."/>
            <person name="Neiman D."/>
            <person name="Pearson M."/>
            <person name="Roberts A."/>
            <person name="Saif S."/>
            <person name="Shea T."/>
            <person name="Shenoy N."/>
            <person name="Sisk P."/>
            <person name="Stolte C."/>
            <person name="Sykes S."/>
            <person name="Walk T."/>
            <person name="White J."/>
            <person name="Yandava C."/>
            <person name="Haas B."/>
            <person name="Nusbaum C."/>
            <person name="Birren B."/>
        </authorList>
    </citation>
    <scope>NUCLEOTIDE SEQUENCE</scope>
    <source>
        <strain evidence="4">R3-111a-1</strain>
    </source>
</reference>
<dbReference type="OrthoDB" id="4588405at2759"/>
<gene>
    <name evidence="5" type="primary">20345571</name>
    <name evidence="4" type="ORF">GGTG_05113</name>
</gene>
<feature type="repeat" description="ANK" evidence="1">
    <location>
        <begin position="618"/>
        <end position="650"/>
    </location>
</feature>
<evidence type="ECO:0000256" key="1">
    <source>
        <dbReference type="PROSITE-ProRule" id="PRU00023"/>
    </source>
</evidence>
<proteinExistence type="predicted"/>
<dbReference type="Pfam" id="PF06985">
    <property type="entry name" value="HET"/>
    <property type="match status" value="1"/>
</dbReference>
<dbReference type="EnsemblFungi" id="EJT75176">
    <property type="protein sequence ID" value="EJT75176"/>
    <property type="gene ID" value="GGTG_05113"/>
</dbReference>
<dbReference type="InterPro" id="IPR052895">
    <property type="entry name" value="HetReg/Transcr_Mod"/>
</dbReference>
<accession>J3NV04</accession>
<dbReference type="GeneID" id="20345571"/>
<dbReference type="SMART" id="SM00248">
    <property type="entry name" value="ANK"/>
    <property type="match status" value="3"/>
</dbReference>
<evidence type="ECO:0000313" key="5">
    <source>
        <dbReference type="EnsemblFungi" id="EJT75176"/>
    </source>
</evidence>
<evidence type="ECO:0000256" key="2">
    <source>
        <dbReference type="SAM" id="Phobius"/>
    </source>
</evidence>
<keyword evidence="2" id="KW-0472">Membrane</keyword>
<keyword evidence="1" id="KW-0040">ANK repeat</keyword>
<reference evidence="4" key="3">
    <citation type="submission" date="2010-09" db="EMBL/GenBank/DDBJ databases">
        <title>Annotation of Gaeumannomyces graminis var. tritici R3-111a-1.</title>
        <authorList>
            <consortium name="The Broad Institute Genome Sequencing Platform"/>
            <person name="Ma L.-J."/>
            <person name="Dead R."/>
            <person name="Young S.K."/>
            <person name="Zeng Q."/>
            <person name="Gargeya S."/>
            <person name="Fitzgerald M."/>
            <person name="Haas B."/>
            <person name="Abouelleil A."/>
            <person name="Alvarado L."/>
            <person name="Arachchi H.M."/>
            <person name="Berlin A."/>
            <person name="Brown A."/>
            <person name="Chapman S.B."/>
            <person name="Chen Z."/>
            <person name="Dunbar C."/>
            <person name="Freedman E."/>
            <person name="Gearin G."/>
            <person name="Gellesch M."/>
            <person name="Goldberg J."/>
            <person name="Griggs A."/>
            <person name="Gujja S."/>
            <person name="Heiman D."/>
            <person name="Howarth C."/>
            <person name="Larson L."/>
            <person name="Lui A."/>
            <person name="MacDonald P.J.P."/>
            <person name="Mehta T."/>
            <person name="Montmayeur A."/>
            <person name="Murphy C."/>
            <person name="Neiman D."/>
            <person name="Pearson M."/>
            <person name="Priest M."/>
            <person name="Roberts A."/>
            <person name="Saif S."/>
            <person name="Shea T."/>
            <person name="Shenoy N."/>
            <person name="Sisk P."/>
            <person name="Stolte C."/>
            <person name="Sykes S."/>
            <person name="Yandava C."/>
            <person name="Wortman J."/>
            <person name="Nusbaum C."/>
            <person name="Birren B."/>
        </authorList>
    </citation>
    <scope>NUCLEOTIDE SEQUENCE</scope>
    <source>
        <strain evidence="4">R3-111a-1</strain>
    </source>
</reference>
<sequence length="683" mass="76331">MGSRDKRSHQTRAHIDICATLGSRQPATVPFSTSLLFRFPLLSYFLPISISLPILPFSHFLSISFQYPSKIIFHAYPLSRQKHCTSMAMYTYRQLDTTQSSIRTMRLARAKDESEPIWCDLDMTVLSEDEERGGPGVSYEALSYTWGDASTPQHILVNGGVLPVTANLHRALVHLRLPTSDRVLWVDAVCIDQGSPHERTHQVGQMQRIYGQAERVLIWLGPATIESCLAMPYLLQVDQAVLRSGRRLDTPDAWRDEFERGRQGDTTAAVVHHMLPALFESPWFRRIWVIQEAASAKAALVMYGHDAVPARTFAMLSTLPSIRIPEGARAALEVMPSLLKRLETSWWHGGRDLLALLCKFRNYEATDPRDKVYALLGISEGEPQIKPDYEVTEGTVRWQVNRLFIGRLFPDWSILDWDEINQMGGFVCHLSGSIDQIATSFFLWRLRNIPPRRVAALLKGMPGPDVYAKFEGLKPLNVANAKMIKALAARKDADIWSVGTDGLRPLQAATLDDQSMDKIGFEAAAEAFTTHNGIWENKVAMELIADEFPELLEGIKERRARMGSDSLWEEINNSEREDELIMFSLTLLGLAAYKGFAAMVKVLLANGADVNPAANGENFMSPLFAAVAAGHVDVVVVLLDAGANPNPDNDGDTCCLQAANMKGDKDIIRLLDERRERYNTLAL</sequence>
<dbReference type="EMBL" id="GL385397">
    <property type="protein sequence ID" value="EJT75176.1"/>
    <property type="molecule type" value="Genomic_DNA"/>
</dbReference>
<dbReference type="PANTHER" id="PTHR24148">
    <property type="entry name" value="ANKYRIN REPEAT DOMAIN-CONTAINING PROTEIN 39 HOMOLOG-RELATED"/>
    <property type="match status" value="1"/>
</dbReference>
<reference evidence="5" key="4">
    <citation type="journal article" date="2015" name="G3 (Bethesda)">
        <title>Genome sequences of three phytopathogenic species of the Magnaporthaceae family of fungi.</title>
        <authorList>
            <person name="Okagaki L.H."/>
            <person name="Nunes C.C."/>
            <person name="Sailsbery J."/>
            <person name="Clay B."/>
            <person name="Brown D."/>
            <person name="John T."/>
            <person name="Oh Y."/>
            <person name="Young N."/>
            <person name="Fitzgerald M."/>
            <person name="Haas B.J."/>
            <person name="Zeng Q."/>
            <person name="Young S."/>
            <person name="Adiconis X."/>
            <person name="Fan L."/>
            <person name="Levin J.Z."/>
            <person name="Mitchell T.K."/>
            <person name="Okubara P.A."/>
            <person name="Farman M.L."/>
            <person name="Kohn L.M."/>
            <person name="Birren B."/>
            <person name="Ma L.-J."/>
            <person name="Dean R.A."/>
        </authorList>
    </citation>
    <scope>NUCLEOTIDE SEQUENCE</scope>
    <source>
        <strain evidence="5">R3-111a-1</strain>
    </source>
</reference>
<dbReference type="Proteomes" id="UP000006039">
    <property type="component" value="Unassembled WGS sequence"/>
</dbReference>
<evidence type="ECO:0000313" key="6">
    <source>
        <dbReference type="Proteomes" id="UP000006039"/>
    </source>
</evidence>
<dbReference type="PROSITE" id="PS50297">
    <property type="entry name" value="ANK_REP_REGION"/>
    <property type="match status" value="2"/>
</dbReference>
<dbReference type="VEuPathDB" id="FungiDB:GGTG_05113"/>
<reference evidence="6" key="1">
    <citation type="submission" date="2010-07" db="EMBL/GenBank/DDBJ databases">
        <title>The genome sequence of Gaeumannomyces graminis var. tritici strain R3-111a-1.</title>
        <authorList>
            <consortium name="The Broad Institute Genome Sequencing Platform"/>
            <person name="Ma L.-J."/>
            <person name="Dead R."/>
            <person name="Young S."/>
            <person name="Zeng Q."/>
            <person name="Koehrsen M."/>
            <person name="Alvarado L."/>
            <person name="Berlin A."/>
            <person name="Chapman S.B."/>
            <person name="Chen Z."/>
            <person name="Freedman E."/>
            <person name="Gellesch M."/>
            <person name="Goldberg J."/>
            <person name="Griggs A."/>
            <person name="Gujja S."/>
            <person name="Heilman E.R."/>
            <person name="Heiman D."/>
            <person name="Hepburn T."/>
            <person name="Howarth C."/>
            <person name="Jen D."/>
            <person name="Larson L."/>
            <person name="Mehta T."/>
            <person name="Neiman D."/>
            <person name="Pearson M."/>
            <person name="Roberts A."/>
            <person name="Saif S."/>
            <person name="Shea T."/>
            <person name="Shenoy N."/>
            <person name="Sisk P."/>
            <person name="Stolte C."/>
            <person name="Sykes S."/>
            <person name="Walk T."/>
            <person name="White J."/>
            <person name="Yandava C."/>
            <person name="Haas B."/>
            <person name="Nusbaum C."/>
            <person name="Birren B."/>
        </authorList>
    </citation>
    <scope>NUCLEOTIDE SEQUENCE [LARGE SCALE GENOMIC DNA]</scope>
    <source>
        <strain evidence="6">R3-111a-1</strain>
    </source>
</reference>
<organism evidence="4">
    <name type="scientific">Gaeumannomyces tritici (strain R3-111a-1)</name>
    <name type="common">Wheat and barley take-all root rot fungus</name>
    <name type="synonym">Gaeumannomyces graminis var. tritici</name>
    <dbReference type="NCBI Taxonomy" id="644352"/>
    <lineage>
        <taxon>Eukaryota</taxon>
        <taxon>Fungi</taxon>
        <taxon>Dikarya</taxon>
        <taxon>Ascomycota</taxon>
        <taxon>Pezizomycotina</taxon>
        <taxon>Sordariomycetes</taxon>
        <taxon>Sordariomycetidae</taxon>
        <taxon>Magnaporthales</taxon>
        <taxon>Magnaporthaceae</taxon>
        <taxon>Gaeumannomyces</taxon>
    </lineage>
</organism>
<dbReference type="InterPro" id="IPR010730">
    <property type="entry name" value="HET"/>
</dbReference>
<dbReference type="InterPro" id="IPR036770">
    <property type="entry name" value="Ankyrin_rpt-contain_sf"/>
</dbReference>
<dbReference type="RefSeq" id="XP_009221176.1">
    <property type="nucleotide sequence ID" value="XM_009222912.1"/>
</dbReference>
<keyword evidence="2" id="KW-1133">Transmembrane helix</keyword>
<feature type="domain" description="Heterokaryon incompatibility" evidence="3">
    <location>
        <begin position="139"/>
        <end position="292"/>
    </location>
</feature>
<protein>
    <recommendedName>
        <fullName evidence="3">Heterokaryon incompatibility domain-containing protein</fullName>
    </recommendedName>
</protein>
<name>J3NV04_GAET3</name>
<dbReference type="Pfam" id="PF12796">
    <property type="entry name" value="Ank_2"/>
    <property type="match status" value="1"/>
</dbReference>
<dbReference type="HOGENOM" id="CLU_004184_3_5_1"/>
<evidence type="ECO:0000313" key="4">
    <source>
        <dbReference type="EMBL" id="EJT75176.1"/>
    </source>
</evidence>
<reference evidence="5" key="5">
    <citation type="submission" date="2018-04" db="UniProtKB">
        <authorList>
            <consortium name="EnsemblFungi"/>
        </authorList>
    </citation>
    <scope>IDENTIFICATION</scope>
    <source>
        <strain evidence="5">R3-111a-1</strain>
    </source>
</reference>